<dbReference type="InterPro" id="IPR028976">
    <property type="entry name" value="CheC-like_sf"/>
</dbReference>
<dbReference type="AlphaFoldDB" id="A0AAP2RAV5"/>
<accession>A0AAP2RAV5</accession>
<evidence type="ECO:0000313" key="5">
    <source>
        <dbReference type="Proteomes" id="UP001320159"/>
    </source>
</evidence>
<evidence type="ECO:0000256" key="2">
    <source>
        <dbReference type="ARBA" id="ARBA00022801"/>
    </source>
</evidence>
<dbReference type="PANTHER" id="PTHR43693:SF1">
    <property type="entry name" value="PROTEIN PHOSPHATASE CHEZ"/>
    <property type="match status" value="1"/>
</dbReference>
<reference evidence="4 5" key="1">
    <citation type="submission" date="2017-11" db="EMBL/GenBank/DDBJ databases">
        <title>Isolation and Characterization of Family Methanocellaceae Species from Potential Methane Hydrate Area Offshore Southwestern Taiwan.</title>
        <authorList>
            <person name="Zhang W.-L."/>
            <person name="Chen W.-C."/>
            <person name="Lai M.-C."/>
            <person name="Chen S.-C."/>
        </authorList>
    </citation>
    <scope>NUCLEOTIDE SEQUENCE [LARGE SCALE GENOMIC DNA]</scope>
    <source>
        <strain evidence="4 5">CWC-04</strain>
    </source>
</reference>
<dbReference type="InterPro" id="IPR050992">
    <property type="entry name" value="CheZ_family_phosphatases"/>
</dbReference>
<dbReference type="Proteomes" id="UP001320159">
    <property type="component" value="Unassembled WGS sequence"/>
</dbReference>
<keyword evidence="2" id="KW-0378">Hydrolase</keyword>
<dbReference type="Pfam" id="PF04509">
    <property type="entry name" value="CheC"/>
    <property type="match status" value="2"/>
</dbReference>
<proteinExistence type="predicted"/>
<dbReference type="RefSeq" id="WP_230740877.1">
    <property type="nucleotide sequence ID" value="NZ_PGCK01000002.1"/>
</dbReference>
<sequence>MNGTSIELTEFQKDALKEFGNIGSAHAATSLSQMMGRGIEMKVPDIELAPLSKILTFIDPDEPVAGLYFQLMDGESNTGHIYLLFPEQSAYAISDILMGMELGTTMSITDMEMSALMEVGNILVSTFSDASAGLLGITMLPSPPAYSFDMARSLIEKILLDIGRMSSNAIIFKTSLSDESNCVNGYLLLLPNPETLEKILDILGSKVNG</sequence>
<organism evidence="4 5">
    <name type="scientific">Methanooceanicella nereidis</name>
    <dbReference type="NCBI Taxonomy" id="2052831"/>
    <lineage>
        <taxon>Archaea</taxon>
        <taxon>Methanobacteriati</taxon>
        <taxon>Methanobacteriota</taxon>
        <taxon>Stenosarchaea group</taxon>
        <taxon>Methanomicrobia</taxon>
        <taxon>Methanocellales</taxon>
        <taxon>Methanocellaceae</taxon>
        <taxon>Methanooceanicella</taxon>
    </lineage>
</organism>
<evidence type="ECO:0000256" key="1">
    <source>
        <dbReference type="ARBA" id="ARBA00022500"/>
    </source>
</evidence>
<comment type="caution">
    <text evidence="4">The sequence shown here is derived from an EMBL/GenBank/DDBJ whole genome shotgun (WGS) entry which is preliminary data.</text>
</comment>
<dbReference type="CDD" id="cd17909">
    <property type="entry name" value="CheC_ClassI"/>
    <property type="match status" value="1"/>
</dbReference>
<name>A0AAP2RAV5_9EURY</name>
<dbReference type="PANTHER" id="PTHR43693">
    <property type="entry name" value="PROTEIN PHOSPHATASE CHEZ"/>
    <property type="match status" value="1"/>
</dbReference>
<dbReference type="Gene3D" id="3.40.1550.10">
    <property type="entry name" value="CheC-like"/>
    <property type="match status" value="1"/>
</dbReference>
<feature type="domain" description="CheC-like protein" evidence="3">
    <location>
        <begin position="11"/>
        <end position="47"/>
    </location>
</feature>
<feature type="domain" description="CheC-like protein" evidence="3">
    <location>
        <begin position="111"/>
        <end position="145"/>
    </location>
</feature>
<evidence type="ECO:0000313" key="4">
    <source>
        <dbReference type="EMBL" id="MCD1294166.1"/>
    </source>
</evidence>
<dbReference type="EMBL" id="PGCK01000002">
    <property type="protein sequence ID" value="MCD1294166.1"/>
    <property type="molecule type" value="Genomic_DNA"/>
</dbReference>
<protein>
    <submittedName>
        <fullName evidence="4">Chemotaxis protein CheC</fullName>
    </submittedName>
</protein>
<dbReference type="GO" id="GO:0006935">
    <property type="term" value="P:chemotaxis"/>
    <property type="evidence" value="ECO:0007669"/>
    <property type="project" value="UniProtKB-KW"/>
</dbReference>
<gene>
    <name evidence="4" type="ORF">CUJ83_04050</name>
</gene>
<evidence type="ECO:0000259" key="3">
    <source>
        <dbReference type="Pfam" id="PF04509"/>
    </source>
</evidence>
<dbReference type="GO" id="GO:0016787">
    <property type="term" value="F:hydrolase activity"/>
    <property type="evidence" value="ECO:0007669"/>
    <property type="project" value="UniProtKB-KW"/>
</dbReference>
<dbReference type="SUPFAM" id="SSF103039">
    <property type="entry name" value="CheC-like"/>
    <property type="match status" value="1"/>
</dbReference>
<keyword evidence="5" id="KW-1185">Reference proteome</keyword>
<dbReference type="InterPro" id="IPR007597">
    <property type="entry name" value="CheC"/>
</dbReference>
<keyword evidence="1" id="KW-0145">Chemotaxis</keyword>